<dbReference type="AlphaFoldDB" id="A0A8U0A6G4"/>
<dbReference type="GeneID" id="71929647"/>
<gene>
    <name evidence="1" type="ORF">MW046_16330</name>
</gene>
<name>A0A8U0A6G4_9EURY</name>
<dbReference type="Proteomes" id="UP000831768">
    <property type="component" value="Plasmid unnamed2"/>
</dbReference>
<dbReference type="KEGG" id="haad:MW046_16330"/>
<evidence type="ECO:0000313" key="2">
    <source>
        <dbReference type="Proteomes" id="UP000831768"/>
    </source>
</evidence>
<protein>
    <submittedName>
        <fullName evidence="1">Uncharacterized protein</fullName>
    </submittedName>
</protein>
<dbReference type="RefSeq" id="WP_247995268.1">
    <property type="nucleotide sequence ID" value="NZ_CP096021.1"/>
</dbReference>
<accession>A0A8U0A6G4</accession>
<dbReference type="EMBL" id="CP096021">
    <property type="protein sequence ID" value="UPM44614.1"/>
    <property type="molecule type" value="Genomic_DNA"/>
</dbReference>
<proteinExistence type="predicted"/>
<keyword evidence="1" id="KW-0614">Plasmid</keyword>
<reference evidence="1" key="1">
    <citation type="submission" date="2022-04" db="EMBL/GenBank/DDBJ databases">
        <title>Halocatena sp. nov., isolated from a salt lake.</title>
        <authorList>
            <person name="Cui H.-L."/>
        </authorList>
    </citation>
    <scope>NUCLEOTIDE SEQUENCE</scope>
    <source>
        <strain evidence="1">AD-1</strain>
        <plasmid evidence="1">unnamed2</plasmid>
    </source>
</reference>
<geneLocation type="plasmid" evidence="1 2">
    <name>unnamed2</name>
</geneLocation>
<sequence length="135" mass="14823">MVWPSTSTTSPRSRPDAPIESYRLIAPAVDALRSSFSLQLASDRSRVHHGWVRDPHRRLARGSGRLGSGDLPITINTSAFGTIWTAASGLRRSVLPSERSTSPTDYLHYRPSVEMGSHSDTMMAVPRNISDANHV</sequence>
<evidence type="ECO:0000313" key="1">
    <source>
        <dbReference type="EMBL" id="UPM44614.1"/>
    </source>
</evidence>
<organism evidence="1 2">
    <name type="scientific">Halocatena salina</name>
    <dbReference type="NCBI Taxonomy" id="2934340"/>
    <lineage>
        <taxon>Archaea</taxon>
        <taxon>Methanobacteriati</taxon>
        <taxon>Methanobacteriota</taxon>
        <taxon>Stenosarchaea group</taxon>
        <taxon>Halobacteria</taxon>
        <taxon>Halobacteriales</taxon>
        <taxon>Natronomonadaceae</taxon>
        <taxon>Halocatena</taxon>
    </lineage>
</organism>
<keyword evidence="2" id="KW-1185">Reference proteome</keyword>